<reference evidence="2 3" key="1">
    <citation type="journal article" date="2023" name="Plants (Basel)">
        <title>Bridging the Gap: Combining Genomics and Transcriptomics Approaches to Understand Stylosanthes scabra, an Orphan Legume from the Brazilian Caatinga.</title>
        <authorList>
            <person name="Ferreira-Neto J.R.C."/>
            <person name="da Silva M.D."/>
            <person name="Binneck E."/>
            <person name="de Melo N.F."/>
            <person name="da Silva R.H."/>
            <person name="de Melo A.L.T.M."/>
            <person name="Pandolfi V."/>
            <person name="Bustamante F.O."/>
            <person name="Brasileiro-Vidal A.C."/>
            <person name="Benko-Iseppon A.M."/>
        </authorList>
    </citation>
    <scope>NUCLEOTIDE SEQUENCE [LARGE SCALE GENOMIC DNA]</scope>
    <source>
        <tissue evidence="2">Leaves</tissue>
    </source>
</reference>
<name>A0ABU6WKA2_9FABA</name>
<evidence type="ECO:0000256" key="1">
    <source>
        <dbReference type="SAM" id="MobiDB-lite"/>
    </source>
</evidence>
<feature type="compositionally biased region" description="Basic residues" evidence="1">
    <location>
        <begin position="122"/>
        <end position="138"/>
    </location>
</feature>
<protein>
    <submittedName>
        <fullName evidence="2">Uncharacterized protein</fullName>
    </submittedName>
</protein>
<feature type="compositionally biased region" description="Basic residues" evidence="1">
    <location>
        <begin position="300"/>
        <end position="313"/>
    </location>
</feature>
<dbReference type="InterPro" id="IPR021109">
    <property type="entry name" value="Peptidase_aspartic_dom_sf"/>
</dbReference>
<organism evidence="2 3">
    <name type="scientific">Stylosanthes scabra</name>
    <dbReference type="NCBI Taxonomy" id="79078"/>
    <lineage>
        <taxon>Eukaryota</taxon>
        <taxon>Viridiplantae</taxon>
        <taxon>Streptophyta</taxon>
        <taxon>Embryophyta</taxon>
        <taxon>Tracheophyta</taxon>
        <taxon>Spermatophyta</taxon>
        <taxon>Magnoliopsida</taxon>
        <taxon>eudicotyledons</taxon>
        <taxon>Gunneridae</taxon>
        <taxon>Pentapetalae</taxon>
        <taxon>rosids</taxon>
        <taxon>fabids</taxon>
        <taxon>Fabales</taxon>
        <taxon>Fabaceae</taxon>
        <taxon>Papilionoideae</taxon>
        <taxon>50 kb inversion clade</taxon>
        <taxon>dalbergioids sensu lato</taxon>
        <taxon>Dalbergieae</taxon>
        <taxon>Pterocarpus clade</taxon>
        <taxon>Stylosanthes</taxon>
    </lineage>
</organism>
<proteinExistence type="predicted"/>
<evidence type="ECO:0000313" key="2">
    <source>
        <dbReference type="EMBL" id="MED6185729.1"/>
    </source>
</evidence>
<feature type="compositionally biased region" description="Acidic residues" evidence="1">
    <location>
        <begin position="444"/>
        <end position="453"/>
    </location>
</feature>
<evidence type="ECO:0000313" key="3">
    <source>
        <dbReference type="Proteomes" id="UP001341840"/>
    </source>
</evidence>
<accession>A0ABU6WKA2</accession>
<feature type="compositionally biased region" description="Pro residues" evidence="1">
    <location>
        <begin position="454"/>
        <end position="466"/>
    </location>
</feature>
<feature type="region of interest" description="Disordered" evidence="1">
    <location>
        <begin position="295"/>
        <end position="327"/>
    </location>
</feature>
<dbReference type="Gene3D" id="2.40.70.10">
    <property type="entry name" value="Acid Proteases"/>
    <property type="match status" value="1"/>
</dbReference>
<feature type="region of interest" description="Disordered" evidence="1">
    <location>
        <begin position="76"/>
        <end position="156"/>
    </location>
</feature>
<dbReference type="Proteomes" id="UP001341840">
    <property type="component" value="Unassembled WGS sequence"/>
</dbReference>
<sequence length="523" mass="58096">MGIVSIAGIAEDVVVKIGSLTVPADFHVIRSTRHGKDGTPQVLLGRPTLQTAGFKLDYITNAFSFKVGNVEEVYHPRKPSAASKKSAHQVQLKKEDKDEKKQSEEAKARLKKLKGLRSSPPHVKKKRKDPTKKKVRIRKPGEDNSKEKKEEEEEKRRLELKCKNVEDLIGNLYAFKKVLHHNEAMTRHLVKDQSKWKGNGAAAPLGGAAARSEIAKIHHYWSHRAPAPTYWRARMPRAPARWPWRVRAVSLITFGQSNTSVWRVCAPLLVRAHGRGSARWPWRVRALALGALGPTTGRMDRKKKSKDAKRKGKLAMPPTRKSPRLAGLLPFAPPASPRTVLRSNKLLVLAIVAARGEPNPKAQASAQATVEKPSVDVKGKKAARISVKPLRKRFSQRVIARGGPSRPKPKKAVVIDLVSDEEEEVQGKETTAEEPLLVATQAEEKEEEEDPEEYPPPYSPLPPFPLSPELGPGEYDDPHYWNFDGDLDQWGTDVVGGEPAAAHAWDSTEEEEEDCSTSSDSTN</sequence>
<keyword evidence="3" id="KW-1185">Reference proteome</keyword>
<feature type="compositionally biased region" description="Basic and acidic residues" evidence="1">
    <location>
        <begin position="92"/>
        <end position="108"/>
    </location>
</feature>
<feature type="compositionally biased region" description="Basic and acidic residues" evidence="1">
    <location>
        <begin position="139"/>
        <end position="156"/>
    </location>
</feature>
<feature type="region of interest" description="Disordered" evidence="1">
    <location>
        <begin position="420"/>
        <end position="523"/>
    </location>
</feature>
<comment type="caution">
    <text evidence="2">The sequence shown here is derived from an EMBL/GenBank/DDBJ whole genome shotgun (WGS) entry which is preliminary data.</text>
</comment>
<gene>
    <name evidence="2" type="ORF">PIB30_059838</name>
</gene>
<dbReference type="EMBL" id="JASCZI010181763">
    <property type="protein sequence ID" value="MED6185729.1"/>
    <property type="molecule type" value="Genomic_DNA"/>
</dbReference>